<proteinExistence type="inferred from homology"/>
<evidence type="ECO:0000313" key="13">
    <source>
        <dbReference type="Proteomes" id="UP000191554"/>
    </source>
</evidence>
<dbReference type="GO" id="GO:0016740">
    <property type="term" value="F:transferase activity"/>
    <property type="evidence" value="ECO:0007669"/>
    <property type="project" value="UniProtKB-UniRule"/>
</dbReference>
<comment type="caution">
    <text evidence="12">The sequence shown here is derived from an EMBL/GenBank/DDBJ whole genome shotgun (WGS) entry which is preliminary data.</text>
</comment>
<evidence type="ECO:0000256" key="8">
    <source>
        <dbReference type="ARBA" id="ARBA00031306"/>
    </source>
</evidence>
<comment type="catalytic activity">
    <reaction evidence="9 10">
        <text>L-threonyl-[protein] + FAD = FMN-L-threonyl-[protein] + AMP + H(+)</text>
        <dbReference type="Rhea" id="RHEA:36847"/>
        <dbReference type="Rhea" id="RHEA-COMP:11060"/>
        <dbReference type="Rhea" id="RHEA-COMP:11061"/>
        <dbReference type="ChEBI" id="CHEBI:15378"/>
        <dbReference type="ChEBI" id="CHEBI:30013"/>
        <dbReference type="ChEBI" id="CHEBI:57692"/>
        <dbReference type="ChEBI" id="CHEBI:74257"/>
        <dbReference type="ChEBI" id="CHEBI:456215"/>
        <dbReference type="EC" id="2.7.1.180"/>
    </reaction>
</comment>
<evidence type="ECO:0000256" key="6">
    <source>
        <dbReference type="ARBA" id="ARBA00022827"/>
    </source>
</evidence>
<dbReference type="Pfam" id="PF02424">
    <property type="entry name" value="ApbE"/>
    <property type="match status" value="1"/>
</dbReference>
<dbReference type="GO" id="GO:0046872">
    <property type="term" value="F:metal ion binding"/>
    <property type="evidence" value="ECO:0007669"/>
    <property type="project" value="UniProtKB-UniRule"/>
</dbReference>
<dbReference type="Proteomes" id="UP000191554">
    <property type="component" value="Unassembled WGS sequence"/>
</dbReference>
<evidence type="ECO:0000256" key="7">
    <source>
        <dbReference type="ARBA" id="ARBA00022842"/>
    </source>
</evidence>
<evidence type="ECO:0000256" key="1">
    <source>
        <dbReference type="ARBA" id="ARBA00011955"/>
    </source>
</evidence>
<keyword evidence="4 10" id="KW-0808">Transferase</keyword>
<dbReference type="PIRSF" id="PIRSF006268">
    <property type="entry name" value="ApbE"/>
    <property type="match status" value="1"/>
</dbReference>
<evidence type="ECO:0000256" key="4">
    <source>
        <dbReference type="ARBA" id="ARBA00022679"/>
    </source>
</evidence>
<name>A0A1V4SL43_RUMHU</name>
<feature type="binding site" evidence="11">
    <location>
        <position position="147"/>
    </location>
    <ligand>
        <name>Mg(2+)</name>
        <dbReference type="ChEBI" id="CHEBI:18420"/>
    </ligand>
</feature>
<feature type="binding site" evidence="11">
    <location>
        <position position="265"/>
    </location>
    <ligand>
        <name>Mg(2+)</name>
        <dbReference type="ChEBI" id="CHEBI:18420"/>
    </ligand>
</feature>
<evidence type="ECO:0000256" key="5">
    <source>
        <dbReference type="ARBA" id="ARBA00022723"/>
    </source>
</evidence>
<organism evidence="12 13">
    <name type="scientific">Ruminiclostridium hungatei</name>
    <name type="common">Clostridium hungatei</name>
    <dbReference type="NCBI Taxonomy" id="48256"/>
    <lineage>
        <taxon>Bacteria</taxon>
        <taxon>Bacillati</taxon>
        <taxon>Bacillota</taxon>
        <taxon>Clostridia</taxon>
        <taxon>Eubacteriales</taxon>
        <taxon>Oscillospiraceae</taxon>
        <taxon>Ruminiclostridium</taxon>
    </lineage>
</organism>
<keyword evidence="6 10" id="KW-0274">FAD</keyword>
<sequence>MDCFETQDYFMNTIVEQKIYCKNPIDVYKKVVNEINRLENLMSFFKEDSDISKLNEVAGKEKVNLSSEVIHVLSEAYKFSELSNGAFDITLAPVIDYWRHCGRLDRVPCESEIKELMEHVGYKSMHIDNATNTAYLEKQGSAVDLGGIGKGFAADICVELYKLMGVESAFINFGGNVKTLGKKPEGDDWAIGIQHPYKQRGVHFGVVLASDKSVVTSGPYERYFEVDSKRYHHILDNRTGWPSQSDMVSATVICENSMQADALSTAAFVMGLEDGIQLIKKSSAAEAILVTKDNEIYLTKGIQPSFYLTEQNWGFSCYAAD</sequence>
<dbReference type="InterPro" id="IPR003374">
    <property type="entry name" value="ApbE-like_sf"/>
</dbReference>
<keyword evidence="13" id="KW-1185">Reference proteome</keyword>
<comment type="similarity">
    <text evidence="10">Belongs to the ApbE family.</text>
</comment>
<evidence type="ECO:0000256" key="10">
    <source>
        <dbReference type="PIRNR" id="PIRNR006268"/>
    </source>
</evidence>
<keyword evidence="3 10" id="KW-0285">Flavoprotein</keyword>
<reference evidence="12 13" key="1">
    <citation type="submission" date="2017-03" db="EMBL/GenBank/DDBJ databases">
        <title>Genome sequence of Clostridium hungatei DSM 14427.</title>
        <authorList>
            <person name="Poehlein A."/>
            <person name="Daniel R."/>
        </authorList>
    </citation>
    <scope>NUCLEOTIDE SEQUENCE [LARGE SCALE GENOMIC DNA]</scope>
    <source>
        <strain evidence="12 13">DSM 14427</strain>
    </source>
</reference>
<keyword evidence="12" id="KW-0449">Lipoprotein</keyword>
<evidence type="ECO:0000256" key="3">
    <source>
        <dbReference type="ARBA" id="ARBA00022630"/>
    </source>
</evidence>
<keyword evidence="5 10" id="KW-0479">Metal-binding</keyword>
<gene>
    <name evidence="12" type="primary">apbE_3</name>
    <name evidence="12" type="ORF">CLHUN_22100</name>
</gene>
<dbReference type="PANTHER" id="PTHR30040:SF2">
    <property type="entry name" value="FAD:PROTEIN FMN TRANSFERASE"/>
    <property type="match status" value="1"/>
</dbReference>
<dbReference type="EC" id="2.7.1.180" evidence="1 10"/>
<dbReference type="SUPFAM" id="SSF143631">
    <property type="entry name" value="ApbE-like"/>
    <property type="match status" value="1"/>
</dbReference>
<evidence type="ECO:0000313" key="12">
    <source>
        <dbReference type="EMBL" id="OPX43967.1"/>
    </source>
</evidence>
<dbReference type="EMBL" id="MZGX01000013">
    <property type="protein sequence ID" value="OPX43967.1"/>
    <property type="molecule type" value="Genomic_DNA"/>
</dbReference>
<dbReference type="Gene3D" id="3.10.520.10">
    <property type="entry name" value="ApbE-like domains"/>
    <property type="match status" value="1"/>
</dbReference>
<dbReference type="InterPro" id="IPR024932">
    <property type="entry name" value="ApbE"/>
</dbReference>
<protein>
    <recommendedName>
        <fullName evidence="2 10">FAD:protein FMN transferase</fullName>
        <ecNumber evidence="1 10">2.7.1.180</ecNumber>
    </recommendedName>
    <alternativeName>
        <fullName evidence="8 10">Flavin transferase</fullName>
    </alternativeName>
</protein>
<dbReference type="STRING" id="48256.CLHUN_22100"/>
<comment type="cofactor">
    <cofactor evidence="11">
        <name>Mg(2+)</name>
        <dbReference type="ChEBI" id="CHEBI:18420"/>
    </cofactor>
    <cofactor evidence="11">
        <name>Mn(2+)</name>
        <dbReference type="ChEBI" id="CHEBI:29035"/>
    </cofactor>
    <text evidence="11">Magnesium. Can also use manganese.</text>
</comment>
<dbReference type="AlphaFoldDB" id="A0A1V4SL43"/>
<dbReference type="RefSeq" id="WP_080064643.1">
    <property type="nucleotide sequence ID" value="NZ_MZGX01000013.1"/>
</dbReference>
<accession>A0A1V4SL43</accession>
<evidence type="ECO:0000256" key="9">
    <source>
        <dbReference type="ARBA" id="ARBA00048540"/>
    </source>
</evidence>
<evidence type="ECO:0000256" key="2">
    <source>
        <dbReference type="ARBA" id="ARBA00016337"/>
    </source>
</evidence>
<dbReference type="PANTHER" id="PTHR30040">
    <property type="entry name" value="THIAMINE BIOSYNTHESIS LIPOPROTEIN APBE"/>
    <property type="match status" value="1"/>
</dbReference>
<dbReference type="OrthoDB" id="9778595at2"/>
<feature type="binding site" evidence="11">
    <location>
        <position position="261"/>
    </location>
    <ligand>
        <name>Mg(2+)</name>
        <dbReference type="ChEBI" id="CHEBI:18420"/>
    </ligand>
</feature>
<evidence type="ECO:0000256" key="11">
    <source>
        <dbReference type="PIRSR" id="PIRSR006268-2"/>
    </source>
</evidence>
<keyword evidence="7 10" id="KW-0460">Magnesium</keyword>